<keyword evidence="2" id="KW-0645">Protease</keyword>
<keyword evidence="5" id="KW-0378">Hydrolase</keyword>
<keyword evidence="9" id="KW-0472">Membrane</keyword>
<dbReference type="Gene3D" id="2.40.10.120">
    <property type="match status" value="1"/>
</dbReference>
<organism evidence="11 12">
    <name type="scientific">Marinifilum breve</name>
    <dbReference type="NCBI Taxonomy" id="2184082"/>
    <lineage>
        <taxon>Bacteria</taxon>
        <taxon>Pseudomonadati</taxon>
        <taxon>Bacteroidota</taxon>
        <taxon>Bacteroidia</taxon>
        <taxon>Marinilabiliales</taxon>
        <taxon>Marinifilaceae</taxon>
    </lineage>
</organism>
<dbReference type="Pfam" id="PF13365">
    <property type="entry name" value="Trypsin_2"/>
    <property type="match status" value="1"/>
</dbReference>
<feature type="binding site" evidence="8">
    <location>
        <position position="153"/>
    </location>
    <ligand>
        <name>substrate</name>
    </ligand>
</feature>
<dbReference type="SUPFAM" id="SSF50494">
    <property type="entry name" value="Trypsin-like serine proteases"/>
    <property type="match status" value="1"/>
</dbReference>
<feature type="active site" description="Charge relay system" evidence="7">
    <location>
        <position position="123"/>
    </location>
</feature>
<feature type="active site" description="Charge relay system" evidence="7">
    <location>
        <position position="231"/>
    </location>
</feature>
<evidence type="ECO:0000256" key="1">
    <source>
        <dbReference type="ARBA" id="ARBA00010541"/>
    </source>
</evidence>
<evidence type="ECO:0000256" key="2">
    <source>
        <dbReference type="ARBA" id="ARBA00022670"/>
    </source>
</evidence>
<dbReference type="SUPFAM" id="SSF50156">
    <property type="entry name" value="PDZ domain-like"/>
    <property type="match status" value="1"/>
</dbReference>
<accession>A0A2V3ZXU7</accession>
<protein>
    <submittedName>
        <fullName evidence="11">Deoxyribonuclease HsdR</fullName>
    </submittedName>
</protein>
<keyword evidence="6" id="KW-0720">Serine protease</keyword>
<evidence type="ECO:0000256" key="3">
    <source>
        <dbReference type="ARBA" id="ARBA00022729"/>
    </source>
</evidence>
<dbReference type="SMART" id="SM00228">
    <property type="entry name" value="PDZ"/>
    <property type="match status" value="1"/>
</dbReference>
<evidence type="ECO:0000313" key="12">
    <source>
        <dbReference type="Proteomes" id="UP000248079"/>
    </source>
</evidence>
<dbReference type="PANTHER" id="PTHR43343">
    <property type="entry name" value="PEPTIDASE S12"/>
    <property type="match status" value="1"/>
</dbReference>
<evidence type="ECO:0000256" key="5">
    <source>
        <dbReference type="ARBA" id="ARBA00022801"/>
    </source>
</evidence>
<dbReference type="OrthoDB" id="9758917at2"/>
<dbReference type="InterPro" id="IPR001940">
    <property type="entry name" value="Peptidase_S1C"/>
</dbReference>
<gene>
    <name evidence="11" type="ORF">DF185_11590</name>
</gene>
<keyword evidence="3" id="KW-0732">Signal</keyword>
<dbReference type="Proteomes" id="UP000248079">
    <property type="component" value="Unassembled WGS sequence"/>
</dbReference>
<dbReference type="InterPro" id="IPR009003">
    <property type="entry name" value="Peptidase_S1_PA"/>
</dbReference>
<dbReference type="GO" id="GO:0006508">
    <property type="term" value="P:proteolysis"/>
    <property type="evidence" value="ECO:0007669"/>
    <property type="project" value="UniProtKB-KW"/>
</dbReference>
<name>A0A2V3ZXU7_9BACT</name>
<keyword evidence="9" id="KW-0812">Transmembrane</keyword>
<comment type="similarity">
    <text evidence="1">Belongs to the peptidase S1C family.</text>
</comment>
<sequence>MKAKMFFGRVLTALFGGGIAIILFVLFVDKEEKIITIKEPNAIQLTSLPQNVTGQIDLTLAAESSVKSVVHVKTLYTNEEYQSNPFYDFLFGNSKRDFKPQPSLGSGSGVIISDDGYIVTNNHVVRGSNLINVVLQDKRSYEAKLVGQDPYTDLALIKIEEDDLPAMSFGNSDELKLGEWVLAVGNPFNLTSTVTAGIISAKARNIGIMREGSLSIESFLQTDAAVNPGNSGGALVDTKGRLVGINTAIESRTGSYSGYSFAIPVTIVKKVITDLKEFGKVQRAVIGVVIQTVDATLAENNGLEKIEGVYISGITEDGAAEEVGMKKGDVILEINSTEVNSNAELQEQVSKYRPGDEIEVLIKRDGKKKQFDVVLRNRLGNTEVIKSSDLAFLGAEFEPISAKEKYRLQINRGVKVKSLRSGKLKEENIREGFIIYKINNTPIYKVKDIEEALQSVKDGGVFISGIYPDGSVKYYAFSLKDNE</sequence>
<feature type="transmembrane region" description="Helical" evidence="9">
    <location>
        <begin position="6"/>
        <end position="28"/>
    </location>
</feature>
<dbReference type="PROSITE" id="PS50106">
    <property type="entry name" value="PDZ"/>
    <property type="match status" value="1"/>
</dbReference>
<dbReference type="EMBL" id="QFLI01000004">
    <property type="protein sequence ID" value="PXY01279.1"/>
    <property type="molecule type" value="Genomic_DNA"/>
</dbReference>
<dbReference type="InterPro" id="IPR011782">
    <property type="entry name" value="Pept_S1C_Do"/>
</dbReference>
<keyword evidence="9" id="KW-1133">Transmembrane helix</keyword>
<evidence type="ECO:0000256" key="6">
    <source>
        <dbReference type="ARBA" id="ARBA00022825"/>
    </source>
</evidence>
<dbReference type="InterPro" id="IPR051201">
    <property type="entry name" value="Chloro_Bact_Ser_Proteases"/>
</dbReference>
<evidence type="ECO:0000256" key="4">
    <source>
        <dbReference type="ARBA" id="ARBA00022737"/>
    </source>
</evidence>
<keyword evidence="4" id="KW-0677">Repeat</keyword>
<dbReference type="InterPro" id="IPR036034">
    <property type="entry name" value="PDZ_sf"/>
</dbReference>
<keyword evidence="12" id="KW-1185">Reference proteome</keyword>
<dbReference type="InterPro" id="IPR001478">
    <property type="entry name" value="PDZ"/>
</dbReference>
<evidence type="ECO:0000313" key="11">
    <source>
        <dbReference type="EMBL" id="PXY01279.1"/>
    </source>
</evidence>
<feature type="domain" description="PDZ" evidence="10">
    <location>
        <begin position="275"/>
        <end position="366"/>
    </location>
</feature>
<feature type="active site" description="Charge relay system" evidence="7">
    <location>
        <position position="153"/>
    </location>
</feature>
<feature type="binding site" evidence="8">
    <location>
        <position position="123"/>
    </location>
    <ligand>
        <name>substrate</name>
    </ligand>
</feature>
<dbReference type="AlphaFoldDB" id="A0A2V3ZXU7"/>
<proteinExistence type="inferred from homology"/>
<dbReference type="RefSeq" id="WP_110360909.1">
    <property type="nucleotide sequence ID" value="NZ_QFLI01000004.1"/>
</dbReference>
<reference evidence="11 12" key="1">
    <citation type="submission" date="2018-05" db="EMBL/GenBank/DDBJ databases">
        <title>Marinifilum breve JC075T sp. nov., a marine bacterium isolated from Yongle Blue Hole in the South China Sea.</title>
        <authorList>
            <person name="Fu T."/>
        </authorList>
    </citation>
    <scope>NUCLEOTIDE SEQUENCE [LARGE SCALE GENOMIC DNA]</scope>
    <source>
        <strain evidence="11 12">JC075</strain>
    </source>
</reference>
<dbReference type="Gene3D" id="2.30.42.10">
    <property type="match status" value="2"/>
</dbReference>
<comment type="caution">
    <text evidence="11">The sequence shown here is derived from an EMBL/GenBank/DDBJ whole genome shotgun (WGS) entry which is preliminary data.</text>
</comment>
<evidence type="ECO:0000256" key="7">
    <source>
        <dbReference type="PIRSR" id="PIRSR611782-1"/>
    </source>
</evidence>
<evidence type="ECO:0000256" key="8">
    <source>
        <dbReference type="PIRSR" id="PIRSR611782-2"/>
    </source>
</evidence>
<dbReference type="GO" id="GO:0004252">
    <property type="term" value="F:serine-type endopeptidase activity"/>
    <property type="evidence" value="ECO:0007669"/>
    <property type="project" value="InterPro"/>
</dbReference>
<dbReference type="Pfam" id="PF13180">
    <property type="entry name" value="PDZ_2"/>
    <property type="match status" value="1"/>
</dbReference>
<dbReference type="PANTHER" id="PTHR43343:SF3">
    <property type="entry name" value="PROTEASE DO-LIKE 8, CHLOROPLASTIC"/>
    <property type="match status" value="1"/>
</dbReference>
<dbReference type="NCBIfam" id="TIGR02037">
    <property type="entry name" value="degP_htrA_DO"/>
    <property type="match status" value="1"/>
</dbReference>
<dbReference type="PRINTS" id="PR00834">
    <property type="entry name" value="PROTEASES2C"/>
</dbReference>
<feature type="binding site" evidence="8">
    <location>
        <begin position="229"/>
        <end position="231"/>
    </location>
    <ligand>
        <name>substrate</name>
    </ligand>
</feature>
<evidence type="ECO:0000256" key="9">
    <source>
        <dbReference type="SAM" id="Phobius"/>
    </source>
</evidence>
<evidence type="ECO:0000259" key="10">
    <source>
        <dbReference type="PROSITE" id="PS50106"/>
    </source>
</evidence>
<dbReference type="FunFam" id="2.40.10.10:FF:000001">
    <property type="entry name" value="Periplasmic serine protease DegS"/>
    <property type="match status" value="1"/>
</dbReference>